<dbReference type="AlphaFoldDB" id="A0A134BBE1"/>
<dbReference type="Proteomes" id="UP000070224">
    <property type="component" value="Unassembled WGS sequence"/>
</dbReference>
<evidence type="ECO:0000313" key="2">
    <source>
        <dbReference type="Proteomes" id="UP000070224"/>
    </source>
</evidence>
<name>A0A134BBE1_9PORP</name>
<evidence type="ECO:0000313" key="1">
    <source>
        <dbReference type="EMBL" id="KXB77180.1"/>
    </source>
</evidence>
<organism evidence="1 2">
    <name type="scientific">Porphyromonas somerae</name>
    <dbReference type="NCBI Taxonomy" id="322095"/>
    <lineage>
        <taxon>Bacteria</taxon>
        <taxon>Pseudomonadati</taxon>
        <taxon>Bacteroidota</taxon>
        <taxon>Bacteroidia</taxon>
        <taxon>Bacteroidales</taxon>
        <taxon>Porphyromonadaceae</taxon>
        <taxon>Porphyromonas</taxon>
    </lineage>
</organism>
<gene>
    <name evidence="1" type="ORF">HMPREF3185_00555</name>
</gene>
<proteinExistence type="predicted"/>
<dbReference type="PATRIC" id="fig|322095.3.peg.546"/>
<sequence>MSFILFLLLFYVPSFSCVLRRRVPTCRLPHRGRHLVKGRHL</sequence>
<dbReference type="STRING" id="322095.HMPREF3185_00555"/>
<comment type="caution">
    <text evidence="1">The sequence shown here is derived from an EMBL/GenBank/DDBJ whole genome shotgun (WGS) entry which is preliminary data.</text>
</comment>
<dbReference type="EMBL" id="LSDK01000048">
    <property type="protein sequence ID" value="KXB77180.1"/>
    <property type="molecule type" value="Genomic_DNA"/>
</dbReference>
<keyword evidence="2" id="KW-1185">Reference proteome</keyword>
<reference evidence="2" key="1">
    <citation type="submission" date="2016-01" db="EMBL/GenBank/DDBJ databases">
        <authorList>
            <person name="Mitreva M."/>
            <person name="Pepin K.H."/>
            <person name="Mihindukulasuriya K.A."/>
            <person name="Fulton R."/>
            <person name="Fronick C."/>
            <person name="O'Laughlin M."/>
            <person name="Miner T."/>
            <person name="Herter B."/>
            <person name="Rosa B.A."/>
            <person name="Cordes M."/>
            <person name="Tomlinson C."/>
            <person name="Wollam A."/>
            <person name="Palsikar V.B."/>
            <person name="Mardis E.R."/>
            <person name="Wilson R.K."/>
        </authorList>
    </citation>
    <scope>NUCLEOTIDE SEQUENCE [LARGE SCALE GENOMIC DNA]</scope>
    <source>
        <strain evidence="2">KA00683</strain>
    </source>
</reference>
<protein>
    <submittedName>
        <fullName evidence="1">Uncharacterized protein</fullName>
    </submittedName>
</protein>
<accession>A0A134BBE1</accession>